<accession>A0ABW1TZK5</accession>
<organism evidence="2 3">
    <name type="scientific">Polaromonas aquatica</name>
    <dbReference type="NCBI Taxonomy" id="332657"/>
    <lineage>
        <taxon>Bacteria</taxon>
        <taxon>Pseudomonadati</taxon>
        <taxon>Pseudomonadota</taxon>
        <taxon>Betaproteobacteria</taxon>
        <taxon>Burkholderiales</taxon>
        <taxon>Comamonadaceae</taxon>
        <taxon>Polaromonas</taxon>
    </lineage>
</organism>
<name>A0ABW1TZK5_9BURK</name>
<evidence type="ECO:0000256" key="1">
    <source>
        <dbReference type="SAM" id="Phobius"/>
    </source>
</evidence>
<gene>
    <name evidence="2" type="ORF">ACFQND_15575</name>
</gene>
<dbReference type="PANTHER" id="PTHR34980">
    <property type="entry name" value="INNER MEMBRANE PROTEIN-RELATED-RELATED"/>
    <property type="match status" value="1"/>
</dbReference>
<feature type="transmembrane region" description="Helical" evidence="1">
    <location>
        <begin position="74"/>
        <end position="94"/>
    </location>
</feature>
<dbReference type="InterPro" id="IPR008523">
    <property type="entry name" value="DUF805"/>
</dbReference>
<keyword evidence="1" id="KW-0472">Membrane</keyword>
<dbReference type="Proteomes" id="UP001596270">
    <property type="component" value="Unassembled WGS sequence"/>
</dbReference>
<protein>
    <submittedName>
        <fullName evidence="2">DUF805 domain-containing protein</fullName>
    </submittedName>
</protein>
<proteinExistence type="predicted"/>
<keyword evidence="1" id="KW-1133">Transmembrane helix</keyword>
<dbReference type="PANTHER" id="PTHR34980:SF2">
    <property type="entry name" value="INNER MEMBRANE PROTEIN YHAH-RELATED"/>
    <property type="match status" value="1"/>
</dbReference>
<sequence length="109" mass="12079">MNFGQAISTCFSKYATFSGRASRSEFWWFMLFEVILLGVTSAISDILYGIVALALVLPVLAVGARRLHDIGRTGWWQLLSLTIIGSLVLLYWFVQPTVEGSNEYDAVAA</sequence>
<evidence type="ECO:0000313" key="3">
    <source>
        <dbReference type="Proteomes" id="UP001596270"/>
    </source>
</evidence>
<keyword evidence="1" id="KW-0812">Transmembrane</keyword>
<dbReference type="EMBL" id="JBHSRS010000079">
    <property type="protein sequence ID" value="MFC6282645.1"/>
    <property type="molecule type" value="Genomic_DNA"/>
</dbReference>
<reference evidence="3" key="1">
    <citation type="journal article" date="2019" name="Int. J. Syst. Evol. Microbiol.">
        <title>The Global Catalogue of Microorganisms (GCM) 10K type strain sequencing project: providing services to taxonomists for standard genome sequencing and annotation.</title>
        <authorList>
            <consortium name="The Broad Institute Genomics Platform"/>
            <consortium name="The Broad Institute Genome Sequencing Center for Infectious Disease"/>
            <person name="Wu L."/>
            <person name="Ma J."/>
        </authorList>
    </citation>
    <scope>NUCLEOTIDE SEQUENCE [LARGE SCALE GENOMIC DNA]</scope>
    <source>
        <strain evidence="3">CCUG 39402</strain>
    </source>
</reference>
<dbReference type="RefSeq" id="WP_371434851.1">
    <property type="nucleotide sequence ID" value="NZ_JBHSRS010000079.1"/>
</dbReference>
<feature type="transmembrane region" description="Helical" evidence="1">
    <location>
        <begin position="34"/>
        <end position="62"/>
    </location>
</feature>
<evidence type="ECO:0000313" key="2">
    <source>
        <dbReference type="EMBL" id="MFC6282645.1"/>
    </source>
</evidence>
<comment type="caution">
    <text evidence="2">The sequence shown here is derived from an EMBL/GenBank/DDBJ whole genome shotgun (WGS) entry which is preliminary data.</text>
</comment>
<keyword evidence="3" id="KW-1185">Reference proteome</keyword>
<dbReference type="Pfam" id="PF05656">
    <property type="entry name" value="DUF805"/>
    <property type="match status" value="1"/>
</dbReference>